<feature type="domain" description="DUF305" evidence="2">
    <location>
        <begin position="63"/>
        <end position="202"/>
    </location>
</feature>
<dbReference type="AlphaFoldDB" id="A0A6J7XRW1"/>
<sequence length="207" mass="23224">MQINIDKKTGILISIIGILSLALVFLLFTNIADRGNFNRMGMHHEYQEGNRSDGPSARFLGNEVMFAQMMIPHHEQAVLISGYAISASKDPEILTLAKNIRDAQTVEIKLMKSWLKKSDAPRDMGHDMGMNGMLTNFEVAELKKAQGRTFDLLFLQGMIEHHEGALHMVQMIEDSTNFDVKKLHDDIVRTQSAEIETMKGILARLGA</sequence>
<keyword evidence="1" id="KW-0472">Membrane</keyword>
<dbReference type="Gene3D" id="1.20.1260.10">
    <property type="match status" value="1"/>
</dbReference>
<dbReference type="InterPro" id="IPR012347">
    <property type="entry name" value="Ferritin-like"/>
</dbReference>
<reference evidence="3" key="1">
    <citation type="submission" date="2020-05" db="EMBL/GenBank/DDBJ databases">
        <authorList>
            <person name="Chiriac C."/>
            <person name="Salcher M."/>
            <person name="Ghai R."/>
            <person name="Kavagutti S V."/>
        </authorList>
    </citation>
    <scope>NUCLEOTIDE SEQUENCE</scope>
</reference>
<keyword evidence="1" id="KW-1133">Transmembrane helix</keyword>
<evidence type="ECO:0000259" key="2">
    <source>
        <dbReference type="Pfam" id="PF03713"/>
    </source>
</evidence>
<keyword evidence="1" id="KW-0812">Transmembrane</keyword>
<feature type="transmembrane region" description="Helical" evidence="1">
    <location>
        <begin position="12"/>
        <end position="32"/>
    </location>
</feature>
<gene>
    <name evidence="3" type="ORF">UFOPK3554_00513</name>
</gene>
<name>A0A6J7XRW1_9ZZZZ</name>
<dbReference type="InterPro" id="IPR005183">
    <property type="entry name" value="DUF305_CopM-like"/>
</dbReference>
<dbReference type="Pfam" id="PF03713">
    <property type="entry name" value="DUF305"/>
    <property type="match status" value="1"/>
</dbReference>
<evidence type="ECO:0000313" key="3">
    <source>
        <dbReference type="EMBL" id="CAB5239863.1"/>
    </source>
</evidence>
<dbReference type="PANTHER" id="PTHR36933">
    <property type="entry name" value="SLL0788 PROTEIN"/>
    <property type="match status" value="1"/>
</dbReference>
<protein>
    <submittedName>
        <fullName evidence="3">Unannotated protein</fullName>
    </submittedName>
</protein>
<dbReference type="EMBL" id="CAFBSG010000006">
    <property type="protein sequence ID" value="CAB5239863.1"/>
    <property type="molecule type" value="Genomic_DNA"/>
</dbReference>
<organism evidence="3">
    <name type="scientific">freshwater metagenome</name>
    <dbReference type="NCBI Taxonomy" id="449393"/>
    <lineage>
        <taxon>unclassified sequences</taxon>
        <taxon>metagenomes</taxon>
        <taxon>ecological metagenomes</taxon>
    </lineage>
</organism>
<accession>A0A6J7XRW1</accession>
<dbReference type="PANTHER" id="PTHR36933:SF1">
    <property type="entry name" value="SLL0788 PROTEIN"/>
    <property type="match status" value="1"/>
</dbReference>
<proteinExistence type="predicted"/>
<evidence type="ECO:0000256" key="1">
    <source>
        <dbReference type="SAM" id="Phobius"/>
    </source>
</evidence>